<reference evidence="2 3" key="2">
    <citation type="submission" date="2018-11" db="EMBL/GenBank/DDBJ databases">
        <authorList>
            <consortium name="Pathogen Informatics"/>
        </authorList>
    </citation>
    <scope>NUCLEOTIDE SEQUENCE [LARGE SCALE GENOMIC DNA]</scope>
</reference>
<gene>
    <name evidence="2" type="ORF">SBAD_LOCUS2564</name>
</gene>
<name>A0A183IG20_9BILA</name>
<evidence type="ECO:0000256" key="1">
    <source>
        <dbReference type="SAM" id="SignalP"/>
    </source>
</evidence>
<dbReference type="WBParaSite" id="SBAD_0000268801-mRNA-1">
    <property type="protein sequence ID" value="SBAD_0000268801-mRNA-1"/>
    <property type="gene ID" value="SBAD_0000268801"/>
</dbReference>
<evidence type="ECO:0000313" key="2">
    <source>
        <dbReference type="EMBL" id="VDO98089.1"/>
    </source>
</evidence>
<accession>A0A183IG20</accession>
<protein>
    <submittedName>
        <fullName evidence="4">PGG domain-containing protein</fullName>
    </submittedName>
</protein>
<feature type="signal peptide" evidence="1">
    <location>
        <begin position="1"/>
        <end position="16"/>
    </location>
</feature>
<organism evidence="4">
    <name type="scientific">Soboliphyme baturini</name>
    <dbReference type="NCBI Taxonomy" id="241478"/>
    <lineage>
        <taxon>Eukaryota</taxon>
        <taxon>Metazoa</taxon>
        <taxon>Ecdysozoa</taxon>
        <taxon>Nematoda</taxon>
        <taxon>Enoplea</taxon>
        <taxon>Dorylaimia</taxon>
        <taxon>Dioctophymatida</taxon>
        <taxon>Dioctophymatoidea</taxon>
        <taxon>Soboliphymatidae</taxon>
        <taxon>Soboliphyme</taxon>
    </lineage>
</organism>
<sequence>MCIFDLFTSIVVYSFAMDGCDSTFSPKRMLAVSIRKRRSFRSSKVEDLRMEVLTECVIRQLCTQIEKRKRRLGGAEDERDAKRRAITWLVACAVTLAMDPFGGDGEVSFDERLLLNARSYIKAGKDQFLKNLVFSSIAVMRSFVFQAYLTCYLFVSD</sequence>
<dbReference type="EMBL" id="UZAM01007286">
    <property type="protein sequence ID" value="VDO98089.1"/>
    <property type="molecule type" value="Genomic_DNA"/>
</dbReference>
<keyword evidence="3" id="KW-1185">Reference proteome</keyword>
<keyword evidence="1" id="KW-0732">Signal</keyword>
<proteinExistence type="predicted"/>
<evidence type="ECO:0000313" key="3">
    <source>
        <dbReference type="Proteomes" id="UP000270296"/>
    </source>
</evidence>
<evidence type="ECO:0000313" key="4">
    <source>
        <dbReference type="WBParaSite" id="SBAD_0000268801-mRNA-1"/>
    </source>
</evidence>
<dbReference type="Proteomes" id="UP000270296">
    <property type="component" value="Unassembled WGS sequence"/>
</dbReference>
<reference evidence="4" key="1">
    <citation type="submission" date="2016-06" db="UniProtKB">
        <authorList>
            <consortium name="WormBaseParasite"/>
        </authorList>
    </citation>
    <scope>IDENTIFICATION</scope>
</reference>
<dbReference type="AlphaFoldDB" id="A0A183IG20"/>
<feature type="chain" id="PRO_5043140021" evidence="1">
    <location>
        <begin position="17"/>
        <end position="157"/>
    </location>
</feature>